<dbReference type="PANTHER" id="PTHR33495:SF14">
    <property type="entry name" value="ANTI-SIGMA FACTOR ANTAGONIST"/>
    <property type="match status" value="1"/>
</dbReference>
<feature type="domain" description="STAS" evidence="3">
    <location>
        <begin position="17"/>
        <end position="111"/>
    </location>
</feature>
<name>A0A4R1GVF0_9GAMM</name>
<comment type="caution">
    <text evidence="4">The sequence shown here is derived from an EMBL/GenBank/DDBJ whole genome shotgun (WGS) entry which is preliminary data.</text>
</comment>
<dbReference type="InterPro" id="IPR002645">
    <property type="entry name" value="STAS_dom"/>
</dbReference>
<dbReference type="Proteomes" id="UP000294546">
    <property type="component" value="Unassembled WGS sequence"/>
</dbReference>
<dbReference type="EMBL" id="SMFU01000007">
    <property type="protein sequence ID" value="TCK08322.1"/>
    <property type="molecule type" value="Genomic_DNA"/>
</dbReference>
<dbReference type="InterPro" id="IPR036513">
    <property type="entry name" value="STAS_dom_sf"/>
</dbReference>
<proteinExistence type="inferred from homology"/>
<dbReference type="RefSeq" id="WP_132286762.1">
    <property type="nucleotide sequence ID" value="NZ_SMFU01000007.1"/>
</dbReference>
<gene>
    <name evidence="4" type="ORF">CLV83_0397</name>
</gene>
<sequence>MEIREEVLEGDIYRICLDGRMDIEGVASIEKRFTELVAEPYDRVAVDMSAVPYMSSIGIRALLINAKAVSRRGGKYVILAPQAEVLDVLKVSGIDQLITICSDLDEAGKVLSGN</sequence>
<dbReference type="PROSITE" id="PS50801">
    <property type="entry name" value="STAS"/>
    <property type="match status" value="1"/>
</dbReference>
<comment type="similarity">
    <text evidence="1 2">Belongs to the anti-sigma-factor antagonist family.</text>
</comment>
<evidence type="ECO:0000256" key="1">
    <source>
        <dbReference type="ARBA" id="ARBA00009013"/>
    </source>
</evidence>
<evidence type="ECO:0000256" key="2">
    <source>
        <dbReference type="RuleBase" id="RU003749"/>
    </source>
</evidence>
<dbReference type="AlphaFoldDB" id="A0A4R1GVF0"/>
<dbReference type="SUPFAM" id="SSF52091">
    <property type="entry name" value="SpoIIaa-like"/>
    <property type="match status" value="1"/>
</dbReference>
<organism evidence="4 5">
    <name type="scientific">Marinobacterium mangrovicola</name>
    <dbReference type="NCBI Taxonomy" id="1476959"/>
    <lineage>
        <taxon>Bacteria</taxon>
        <taxon>Pseudomonadati</taxon>
        <taxon>Pseudomonadota</taxon>
        <taxon>Gammaproteobacteria</taxon>
        <taxon>Oceanospirillales</taxon>
        <taxon>Oceanospirillaceae</taxon>
        <taxon>Marinobacterium</taxon>
    </lineage>
</organism>
<reference evidence="4 5" key="1">
    <citation type="submission" date="2019-03" db="EMBL/GenBank/DDBJ databases">
        <title>Genomic Encyclopedia of Archaeal and Bacterial Type Strains, Phase II (KMG-II): from individual species to whole genera.</title>
        <authorList>
            <person name="Goeker M."/>
        </authorList>
    </citation>
    <scope>NUCLEOTIDE SEQUENCE [LARGE SCALE GENOMIC DNA]</scope>
    <source>
        <strain evidence="4 5">DSM 27697</strain>
    </source>
</reference>
<dbReference type="CDD" id="cd07043">
    <property type="entry name" value="STAS_anti-anti-sigma_factors"/>
    <property type="match status" value="1"/>
</dbReference>
<dbReference type="OrthoDB" id="9796076at2"/>
<dbReference type="NCBIfam" id="TIGR00377">
    <property type="entry name" value="ant_ant_sig"/>
    <property type="match status" value="1"/>
</dbReference>
<dbReference type="GO" id="GO:0043856">
    <property type="term" value="F:anti-sigma factor antagonist activity"/>
    <property type="evidence" value="ECO:0007669"/>
    <property type="project" value="InterPro"/>
</dbReference>
<protein>
    <recommendedName>
        <fullName evidence="2">Anti-sigma factor antagonist</fullName>
    </recommendedName>
</protein>
<evidence type="ECO:0000313" key="4">
    <source>
        <dbReference type="EMBL" id="TCK08322.1"/>
    </source>
</evidence>
<evidence type="ECO:0000313" key="5">
    <source>
        <dbReference type="Proteomes" id="UP000294546"/>
    </source>
</evidence>
<accession>A0A4R1GVF0</accession>
<keyword evidence="5" id="KW-1185">Reference proteome</keyword>
<evidence type="ECO:0000259" key="3">
    <source>
        <dbReference type="PROSITE" id="PS50801"/>
    </source>
</evidence>
<dbReference type="Gene3D" id="3.30.750.24">
    <property type="entry name" value="STAS domain"/>
    <property type="match status" value="1"/>
</dbReference>
<dbReference type="Pfam" id="PF01740">
    <property type="entry name" value="STAS"/>
    <property type="match status" value="1"/>
</dbReference>
<dbReference type="PANTHER" id="PTHR33495">
    <property type="entry name" value="ANTI-SIGMA FACTOR ANTAGONIST TM_1081-RELATED-RELATED"/>
    <property type="match status" value="1"/>
</dbReference>
<dbReference type="InterPro" id="IPR003658">
    <property type="entry name" value="Anti-sigma_ant"/>
</dbReference>